<feature type="transmembrane region" description="Helical" evidence="15">
    <location>
        <begin position="169"/>
        <end position="187"/>
    </location>
</feature>
<keyword evidence="7 15" id="KW-0479">Metal-binding</keyword>
<feature type="transmembrane region" description="Helical" evidence="15">
    <location>
        <begin position="348"/>
        <end position="367"/>
    </location>
</feature>
<dbReference type="InterPro" id="IPR023214">
    <property type="entry name" value="HAD_sf"/>
</dbReference>
<dbReference type="PROSITE" id="PS00154">
    <property type="entry name" value="ATPASE_E1_E2"/>
    <property type="match status" value="1"/>
</dbReference>
<keyword evidence="11" id="KW-1278">Translocase</keyword>
<dbReference type="Pfam" id="PF00122">
    <property type="entry name" value="E1-E2_ATPase"/>
    <property type="match status" value="1"/>
</dbReference>
<evidence type="ECO:0000256" key="1">
    <source>
        <dbReference type="ARBA" id="ARBA00004651"/>
    </source>
</evidence>
<gene>
    <name evidence="17" type="ORF">LX81_03506</name>
</gene>
<comment type="similarity">
    <text evidence="2 15">Belongs to the cation transport ATPase (P-type) (TC 3.A.3) family. Type IB subfamily.</text>
</comment>
<name>A0A2W7PTM0_9RHOB</name>
<dbReference type="GO" id="GO:0005886">
    <property type="term" value="C:plasma membrane"/>
    <property type="evidence" value="ECO:0007669"/>
    <property type="project" value="UniProtKB-SubCell"/>
</dbReference>
<dbReference type="InterPro" id="IPR018303">
    <property type="entry name" value="ATPase_P-typ_P_site"/>
</dbReference>
<feature type="transmembrane region" description="Helical" evidence="15">
    <location>
        <begin position="100"/>
        <end position="124"/>
    </location>
</feature>
<comment type="caution">
    <text evidence="17">The sequence shown here is derived from an EMBL/GenBank/DDBJ whole genome shotgun (WGS) entry which is preliminary data.</text>
</comment>
<proteinExistence type="inferred from homology"/>
<dbReference type="SUPFAM" id="SSF56784">
    <property type="entry name" value="HAD-like"/>
    <property type="match status" value="1"/>
</dbReference>
<evidence type="ECO:0000256" key="7">
    <source>
        <dbReference type="ARBA" id="ARBA00022723"/>
    </source>
</evidence>
<evidence type="ECO:0000256" key="8">
    <source>
        <dbReference type="ARBA" id="ARBA00022741"/>
    </source>
</evidence>
<dbReference type="InterPro" id="IPR027256">
    <property type="entry name" value="P-typ_ATPase_IB"/>
</dbReference>
<feature type="transmembrane region" description="Helical" evidence="15">
    <location>
        <begin position="379"/>
        <end position="397"/>
    </location>
</feature>
<dbReference type="InterPro" id="IPR001757">
    <property type="entry name" value="P_typ_ATPase"/>
</dbReference>
<dbReference type="InterPro" id="IPR023299">
    <property type="entry name" value="ATPase_P-typ_cyto_dom_N"/>
</dbReference>
<feature type="transmembrane region" description="Helical" evidence="15">
    <location>
        <begin position="193"/>
        <end position="211"/>
    </location>
</feature>
<dbReference type="CDD" id="cd00371">
    <property type="entry name" value="HMA"/>
    <property type="match status" value="1"/>
</dbReference>
<dbReference type="Gene3D" id="3.40.1110.10">
    <property type="entry name" value="Calcium-transporting ATPase, cytoplasmic domain N"/>
    <property type="match status" value="1"/>
</dbReference>
<evidence type="ECO:0000256" key="3">
    <source>
        <dbReference type="ARBA" id="ARBA00022448"/>
    </source>
</evidence>
<dbReference type="GO" id="GO:0043682">
    <property type="term" value="F:P-type divalent copper transporter activity"/>
    <property type="evidence" value="ECO:0007669"/>
    <property type="project" value="TreeGrafter"/>
</dbReference>
<dbReference type="Gene3D" id="2.70.150.10">
    <property type="entry name" value="Calcium-transporting ATPase, cytoplasmic transduction domain A"/>
    <property type="match status" value="1"/>
</dbReference>
<evidence type="ECO:0000256" key="14">
    <source>
        <dbReference type="ARBA" id="ARBA00023136"/>
    </source>
</evidence>
<dbReference type="PROSITE" id="PS01047">
    <property type="entry name" value="HMA_1"/>
    <property type="match status" value="1"/>
</dbReference>
<feature type="transmembrane region" description="Helical" evidence="15">
    <location>
        <begin position="668"/>
        <end position="687"/>
    </location>
</feature>
<keyword evidence="10" id="KW-0460">Magnesium</keyword>
<organism evidence="17 18">
    <name type="scientific">Palleronia aestuarii</name>
    <dbReference type="NCBI Taxonomy" id="568105"/>
    <lineage>
        <taxon>Bacteria</taxon>
        <taxon>Pseudomonadati</taxon>
        <taxon>Pseudomonadota</taxon>
        <taxon>Alphaproteobacteria</taxon>
        <taxon>Rhodobacterales</taxon>
        <taxon>Roseobacteraceae</taxon>
        <taxon>Palleronia</taxon>
    </lineage>
</organism>
<keyword evidence="12 15" id="KW-1133">Transmembrane helix</keyword>
<protein>
    <submittedName>
        <fullName evidence="17">Cu+-exporting ATPase</fullName>
    </submittedName>
</protein>
<dbReference type="Proteomes" id="UP000248916">
    <property type="component" value="Unassembled WGS sequence"/>
</dbReference>
<dbReference type="InterPro" id="IPR008250">
    <property type="entry name" value="ATPase_P-typ_transduc_dom_A_sf"/>
</dbReference>
<evidence type="ECO:0000313" key="18">
    <source>
        <dbReference type="Proteomes" id="UP000248916"/>
    </source>
</evidence>
<dbReference type="GO" id="GO:0055070">
    <property type="term" value="P:copper ion homeostasis"/>
    <property type="evidence" value="ECO:0007669"/>
    <property type="project" value="TreeGrafter"/>
</dbReference>
<evidence type="ECO:0000313" key="17">
    <source>
        <dbReference type="EMBL" id="PZX12799.1"/>
    </source>
</evidence>
<evidence type="ECO:0000256" key="13">
    <source>
        <dbReference type="ARBA" id="ARBA00023065"/>
    </source>
</evidence>
<dbReference type="Gene3D" id="3.30.70.100">
    <property type="match status" value="1"/>
</dbReference>
<evidence type="ECO:0000256" key="11">
    <source>
        <dbReference type="ARBA" id="ARBA00022967"/>
    </source>
</evidence>
<keyword evidence="6 15" id="KW-0812">Transmembrane</keyword>
<feature type="transmembrane region" description="Helical" evidence="15">
    <location>
        <begin position="136"/>
        <end position="157"/>
    </location>
</feature>
<evidence type="ECO:0000256" key="9">
    <source>
        <dbReference type="ARBA" id="ARBA00022840"/>
    </source>
</evidence>
<dbReference type="InterPro" id="IPR017969">
    <property type="entry name" value="Heavy-metal-associated_CS"/>
</dbReference>
<dbReference type="AlphaFoldDB" id="A0A2W7PTM0"/>
<keyword evidence="18" id="KW-1185">Reference proteome</keyword>
<dbReference type="Pfam" id="PF00702">
    <property type="entry name" value="Hydrolase"/>
    <property type="match status" value="1"/>
</dbReference>
<dbReference type="PRINTS" id="PR00119">
    <property type="entry name" value="CATATPASE"/>
</dbReference>
<feature type="transmembrane region" description="Helical" evidence="15">
    <location>
        <begin position="693"/>
        <end position="712"/>
    </location>
</feature>
<feature type="domain" description="HMA" evidence="16">
    <location>
        <begin position="16"/>
        <end position="81"/>
    </location>
</feature>
<dbReference type="EMBL" id="QKZL01000022">
    <property type="protein sequence ID" value="PZX12799.1"/>
    <property type="molecule type" value="Genomic_DNA"/>
</dbReference>
<dbReference type="PANTHER" id="PTHR43520:SF5">
    <property type="entry name" value="CATION-TRANSPORTING P-TYPE ATPASE-RELATED"/>
    <property type="match status" value="1"/>
</dbReference>
<dbReference type="Gene3D" id="3.40.50.1000">
    <property type="entry name" value="HAD superfamily/HAD-like"/>
    <property type="match status" value="1"/>
</dbReference>
<evidence type="ECO:0000256" key="2">
    <source>
        <dbReference type="ARBA" id="ARBA00006024"/>
    </source>
</evidence>
<sequence length="737" mass="76443">MSAAPAFDPADYAETDRAIFAIDGLWCPSCAGAVERMIATTPGVARAEVSFASASAAILWSEGTDLREIARRVTRLGYTLGPRRGHDDRDARIAAEQRRFAIRLAIAVVFGMWTMTLSILIYLGGSGLPERMLATGAGLAALPVMFGAGAPLIFSGWRTLRAGAPGMDTLVALGALAATIGSVASLGLGRNEVWFDTAVMLVILLLVARLIEIATLRRSGAAIAAVEDALPERAALETHDRVREVMASDVRPGAIIRIAPGERVPLDAEITQGQSRFDTASLTGESAPRPLGSGAAIEAGFINLDRSVSARVIAGVGARHVDRMGEAIAEMLHGRSEMDALATRTARLVAPLAIGLAGATLLAGFAFDLPGSESAIRALSVLIVACPCALALAAPLTHLRAASVAARAGIFLRRPQAAERFAAVRTIVLDKTGTLTEGRPGIRSVATSMDPQHLLDIAAAAEGDVRHPIADAIRAARETCLETRDSERSEDGVAAQVDGMRVCVGNRAFLSRHGVSVPEDATGIHVAIEGRHAGDIDIVDAMRPEAPALVASLQAHGYRVLVASGDTAARVVALGRDLGLAPETLHAGLTPEAKVALLRDLPGPVAFAGDGLNDAGAIAAADVGIAVSDASSASVAVADVVFSRRGLRPLLELDALSRRTARLLRQNLVFACAYNVGALAFAVAGAVPPLAAALAMAASSLCVVINAMRLRYTARWASGRISADRPVWAAPSPNAAS</sequence>
<evidence type="ECO:0000256" key="5">
    <source>
        <dbReference type="ARBA" id="ARBA00022553"/>
    </source>
</evidence>
<reference evidence="17 18" key="1">
    <citation type="submission" date="2018-06" db="EMBL/GenBank/DDBJ databases">
        <title>Genomic Encyclopedia of Archaeal and Bacterial Type Strains, Phase II (KMG-II): from individual species to whole genera.</title>
        <authorList>
            <person name="Goeker M."/>
        </authorList>
    </citation>
    <scope>NUCLEOTIDE SEQUENCE [LARGE SCALE GENOMIC DNA]</scope>
    <source>
        <strain evidence="17 18">DSM 22009</strain>
    </source>
</reference>
<dbReference type="GO" id="GO:0005524">
    <property type="term" value="F:ATP binding"/>
    <property type="evidence" value="ECO:0007669"/>
    <property type="project" value="UniProtKB-UniRule"/>
</dbReference>
<dbReference type="GO" id="GO:0016887">
    <property type="term" value="F:ATP hydrolysis activity"/>
    <property type="evidence" value="ECO:0007669"/>
    <property type="project" value="InterPro"/>
</dbReference>
<evidence type="ECO:0000256" key="15">
    <source>
        <dbReference type="RuleBase" id="RU362081"/>
    </source>
</evidence>
<keyword evidence="8 15" id="KW-0547">Nucleotide-binding</keyword>
<dbReference type="PANTHER" id="PTHR43520">
    <property type="entry name" value="ATP7, ISOFORM B"/>
    <property type="match status" value="1"/>
</dbReference>
<keyword evidence="3" id="KW-0813">Transport</keyword>
<dbReference type="SUPFAM" id="SSF81653">
    <property type="entry name" value="Calcium ATPase, transduction domain A"/>
    <property type="match status" value="1"/>
</dbReference>
<dbReference type="SUPFAM" id="SSF81665">
    <property type="entry name" value="Calcium ATPase, transmembrane domain M"/>
    <property type="match status" value="1"/>
</dbReference>
<dbReference type="InterPro" id="IPR036412">
    <property type="entry name" value="HAD-like_sf"/>
</dbReference>
<evidence type="ECO:0000256" key="6">
    <source>
        <dbReference type="ARBA" id="ARBA00022692"/>
    </source>
</evidence>
<dbReference type="InterPro" id="IPR059000">
    <property type="entry name" value="ATPase_P-type_domA"/>
</dbReference>
<keyword evidence="9 15" id="KW-0067">ATP-binding</keyword>
<keyword evidence="5" id="KW-0597">Phosphoprotein</keyword>
<dbReference type="Pfam" id="PF00403">
    <property type="entry name" value="HMA"/>
    <property type="match status" value="1"/>
</dbReference>
<dbReference type="SUPFAM" id="SSF55008">
    <property type="entry name" value="HMA, heavy metal-associated domain"/>
    <property type="match status" value="1"/>
</dbReference>
<accession>A0A2W7PTM0</accession>
<evidence type="ECO:0000256" key="10">
    <source>
        <dbReference type="ARBA" id="ARBA00022842"/>
    </source>
</evidence>
<dbReference type="NCBIfam" id="TIGR01512">
    <property type="entry name" value="ATPase-IB2_Cd"/>
    <property type="match status" value="1"/>
</dbReference>
<keyword evidence="14 15" id="KW-0472">Membrane</keyword>
<keyword evidence="4 15" id="KW-1003">Cell membrane</keyword>
<keyword evidence="13" id="KW-0406">Ion transport</keyword>
<dbReference type="RefSeq" id="WP_170134014.1">
    <property type="nucleotide sequence ID" value="NZ_QKZL01000022.1"/>
</dbReference>
<evidence type="ECO:0000256" key="12">
    <source>
        <dbReference type="ARBA" id="ARBA00022989"/>
    </source>
</evidence>
<evidence type="ECO:0000256" key="4">
    <source>
        <dbReference type="ARBA" id="ARBA00022475"/>
    </source>
</evidence>
<dbReference type="GO" id="GO:0005507">
    <property type="term" value="F:copper ion binding"/>
    <property type="evidence" value="ECO:0007669"/>
    <property type="project" value="TreeGrafter"/>
</dbReference>
<dbReference type="InterPro" id="IPR023298">
    <property type="entry name" value="ATPase_P-typ_TM_dom_sf"/>
</dbReference>
<dbReference type="InterPro" id="IPR006121">
    <property type="entry name" value="HMA_dom"/>
</dbReference>
<dbReference type="NCBIfam" id="TIGR01494">
    <property type="entry name" value="ATPase_P-type"/>
    <property type="match status" value="1"/>
</dbReference>
<evidence type="ECO:0000259" key="16">
    <source>
        <dbReference type="PROSITE" id="PS50846"/>
    </source>
</evidence>
<dbReference type="PROSITE" id="PS50846">
    <property type="entry name" value="HMA_2"/>
    <property type="match status" value="1"/>
</dbReference>
<dbReference type="NCBIfam" id="TIGR01525">
    <property type="entry name" value="ATPase-IB_hvy"/>
    <property type="match status" value="1"/>
</dbReference>
<dbReference type="InterPro" id="IPR036163">
    <property type="entry name" value="HMA_dom_sf"/>
</dbReference>
<comment type="subcellular location">
    <subcellularLocation>
        <location evidence="1">Cell membrane</location>
        <topology evidence="1">Multi-pass membrane protein</topology>
    </subcellularLocation>
</comment>